<keyword evidence="5 8" id="KW-0812">Transmembrane</keyword>
<keyword evidence="4" id="KW-1003">Cell membrane</keyword>
<dbReference type="RefSeq" id="WP_122239039.1">
    <property type="nucleotide sequence ID" value="NZ_RDQM01000015.1"/>
</dbReference>
<feature type="transmembrane region" description="Helical" evidence="8">
    <location>
        <begin position="83"/>
        <end position="104"/>
    </location>
</feature>
<dbReference type="PROSITE" id="PS50850">
    <property type="entry name" value="MFS"/>
    <property type="match status" value="1"/>
</dbReference>
<evidence type="ECO:0000313" key="11">
    <source>
        <dbReference type="Proteomes" id="UP000267521"/>
    </source>
</evidence>
<comment type="caution">
    <text evidence="10">The sequence shown here is derived from an EMBL/GenBank/DDBJ whole genome shotgun (WGS) entry which is preliminary data.</text>
</comment>
<dbReference type="InterPro" id="IPR004812">
    <property type="entry name" value="Efflux_drug-R_Bcr/CmlA"/>
</dbReference>
<keyword evidence="7 8" id="KW-0472">Membrane</keyword>
<evidence type="ECO:0000256" key="3">
    <source>
        <dbReference type="ARBA" id="ARBA00022448"/>
    </source>
</evidence>
<feature type="transmembrane region" description="Helical" evidence="8">
    <location>
        <begin position="381"/>
        <end position="402"/>
    </location>
</feature>
<feature type="transmembrane region" description="Helical" evidence="8">
    <location>
        <begin position="291"/>
        <end position="310"/>
    </location>
</feature>
<gene>
    <name evidence="10" type="ORF">EBQ26_10785</name>
</gene>
<dbReference type="SUPFAM" id="SSF103473">
    <property type="entry name" value="MFS general substrate transporter"/>
    <property type="match status" value="1"/>
</dbReference>
<evidence type="ECO:0000259" key="9">
    <source>
        <dbReference type="PROSITE" id="PS50850"/>
    </source>
</evidence>
<dbReference type="AlphaFoldDB" id="A0A3M6PXH1"/>
<dbReference type="Pfam" id="PF07690">
    <property type="entry name" value="MFS_1"/>
    <property type="match status" value="1"/>
</dbReference>
<evidence type="ECO:0000256" key="5">
    <source>
        <dbReference type="ARBA" id="ARBA00022692"/>
    </source>
</evidence>
<dbReference type="Gene3D" id="1.20.1720.10">
    <property type="entry name" value="Multidrug resistance protein D"/>
    <property type="match status" value="1"/>
</dbReference>
<dbReference type="GO" id="GO:0015385">
    <property type="term" value="F:sodium:proton antiporter activity"/>
    <property type="evidence" value="ECO:0007669"/>
    <property type="project" value="TreeGrafter"/>
</dbReference>
<comment type="similarity">
    <text evidence="2 8">Belongs to the major facilitator superfamily. Bcr/CmlA family.</text>
</comment>
<dbReference type="NCBIfam" id="TIGR00710">
    <property type="entry name" value="efflux_Bcr_CflA"/>
    <property type="match status" value="1"/>
</dbReference>
<feature type="transmembrane region" description="Helical" evidence="8">
    <location>
        <begin position="316"/>
        <end position="339"/>
    </location>
</feature>
<feature type="transmembrane region" description="Helical" evidence="8">
    <location>
        <begin position="221"/>
        <end position="241"/>
    </location>
</feature>
<dbReference type="CDD" id="cd17320">
    <property type="entry name" value="MFS_MdfA_MDR_like"/>
    <property type="match status" value="1"/>
</dbReference>
<dbReference type="InterPro" id="IPR020846">
    <property type="entry name" value="MFS_dom"/>
</dbReference>
<keyword evidence="3 8" id="KW-0813">Transport</keyword>
<reference evidence="10 11" key="1">
    <citation type="submission" date="2018-10" db="EMBL/GenBank/DDBJ databases">
        <title>Comamonadaceae CDC group NO-1 genome sequencing and assembly.</title>
        <authorList>
            <person name="Bernier A.-M."/>
            <person name="Bernard K."/>
        </authorList>
    </citation>
    <scope>NUCLEOTIDE SEQUENCE [LARGE SCALE GENOMIC DNA]</scope>
    <source>
        <strain evidence="10 11">NML970147</strain>
    </source>
</reference>
<feature type="transmembrane region" description="Helical" evidence="8">
    <location>
        <begin position="171"/>
        <end position="188"/>
    </location>
</feature>
<protein>
    <recommendedName>
        <fullName evidence="8">Bcr/CflA family efflux transporter</fullName>
    </recommendedName>
</protein>
<sequence length="415" mass="44644">MSSSSSASFWKGPAWALPALLAALSMLGPFSIDTYLPAFAGIASALHASPIYMQQTLSAYLLAYAFMNLFHGALADSFGRRPVVLWGVAAFGLASVGCALAQSIEQLIFCRALQGLSAGASMVVSRAIIRDVFAPVQAQRVMSQVTLFFGIAPAIAPIVGGWLYAWLGWQSIFWFMACMGGGLWWINWRTLPETLPRQARQPFRFWPLLAAYGELGLSGRFLLLAATSAVPFNSMFVYILAAPEFLGVHLQLAPTQFFWMFLCTIGGIMLGAVASGRLADTMPPKRQIRTGLLIMAMATALNTAIALGGLRQPVVMIAPLGVLALGWAIMMPPITLLVLDLNPQRRGLASSLQACMTSAVNGLVAGLVVPLATQTRALDPLLALALASALFWAIGLLVWLYLHARWPEIGRHTAH</sequence>
<dbReference type="InterPro" id="IPR036259">
    <property type="entry name" value="MFS_trans_sf"/>
</dbReference>
<dbReference type="InterPro" id="IPR011701">
    <property type="entry name" value="MFS"/>
</dbReference>
<accession>A0A3M6PXH1</accession>
<feature type="domain" description="Major facilitator superfamily (MFS) profile" evidence="9">
    <location>
        <begin position="17"/>
        <end position="407"/>
    </location>
</feature>
<feature type="transmembrane region" description="Helical" evidence="8">
    <location>
        <begin position="351"/>
        <end position="369"/>
    </location>
</feature>
<evidence type="ECO:0000313" key="10">
    <source>
        <dbReference type="EMBL" id="RMW95525.1"/>
    </source>
</evidence>
<dbReference type="GO" id="GO:0042910">
    <property type="term" value="F:xenobiotic transmembrane transporter activity"/>
    <property type="evidence" value="ECO:0007669"/>
    <property type="project" value="InterPro"/>
</dbReference>
<evidence type="ECO:0000256" key="7">
    <source>
        <dbReference type="ARBA" id="ARBA00023136"/>
    </source>
</evidence>
<feature type="transmembrane region" description="Helical" evidence="8">
    <location>
        <begin position="12"/>
        <end position="32"/>
    </location>
</feature>
<keyword evidence="6 8" id="KW-1133">Transmembrane helix</keyword>
<dbReference type="EMBL" id="RDQM01000015">
    <property type="protein sequence ID" value="RMW95525.1"/>
    <property type="molecule type" value="Genomic_DNA"/>
</dbReference>
<keyword evidence="8" id="KW-0997">Cell inner membrane</keyword>
<evidence type="ECO:0000256" key="1">
    <source>
        <dbReference type="ARBA" id="ARBA00004651"/>
    </source>
</evidence>
<evidence type="ECO:0000256" key="8">
    <source>
        <dbReference type="RuleBase" id="RU365088"/>
    </source>
</evidence>
<evidence type="ECO:0000256" key="6">
    <source>
        <dbReference type="ARBA" id="ARBA00022989"/>
    </source>
</evidence>
<proteinExistence type="inferred from homology"/>
<name>A0A3M6PXH1_9BURK</name>
<dbReference type="PANTHER" id="PTHR23502">
    <property type="entry name" value="MAJOR FACILITATOR SUPERFAMILY"/>
    <property type="match status" value="1"/>
</dbReference>
<evidence type="ECO:0000256" key="4">
    <source>
        <dbReference type="ARBA" id="ARBA00022475"/>
    </source>
</evidence>
<comment type="subcellular location">
    <subcellularLocation>
        <location evidence="8">Cell inner membrane</location>
        <topology evidence="8">Multi-pass membrane protein</topology>
    </subcellularLocation>
    <subcellularLocation>
        <location evidence="1">Cell membrane</location>
        <topology evidence="1">Multi-pass membrane protein</topology>
    </subcellularLocation>
</comment>
<dbReference type="GO" id="GO:1990961">
    <property type="term" value="P:xenobiotic detoxification by transmembrane export across the plasma membrane"/>
    <property type="evidence" value="ECO:0007669"/>
    <property type="project" value="InterPro"/>
</dbReference>
<feature type="transmembrane region" description="Helical" evidence="8">
    <location>
        <begin position="52"/>
        <end position="71"/>
    </location>
</feature>
<evidence type="ECO:0000256" key="2">
    <source>
        <dbReference type="ARBA" id="ARBA00006236"/>
    </source>
</evidence>
<dbReference type="PANTHER" id="PTHR23502:SF132">
    <property type="entry name" value="POLYAMINE TRANSPORTER 2-RELATED"/>
    <property type="match status" value="1"/>
</dbReference>
<comment type="caution">
    <text evidence="8">Lacks conserved residue(s) required for the propagation of feature annotation.</text>
</comment>
<dbReference type="Proteomes" id="UP000267521">
    <property type="component" value="Unassembled WGS sequence"/>
</dbReference>
<organism evidence="10 11">
    <name type="scientific">Allofranklinella schreckenbergeri</name>
    <dbReference type="NCBI Taxonomy" id="1076744"/>
    <lineage>
        <taxon>Bacteria</taxon>
        <taxon>Pseudomonadati</taxon>
        <taxon>Pseudomonadota</taxon>
        <taxon>Betaproteobacteria</taxon>
        <taxon>Burkholderiales</taxon>
        <taxon>Comamonadaceae</taxon>
        <taxon>Allofranklinella</taxon>
    </lineage>
</organism>
<feature type="transmembrane region" description="Helical" evidence="8">
    <location>
        <begin position="145"/>
        <end position="165"/>
    </location>
</feature>
<feature type="transmembrane region" description="Helical" evidence="8">
    <location>
        <begin position="257"/>
        <end position="279"/>
    </location>
</feature>
<dbReference type="GO" id="GO:0005886">
    <property type="term" value="C:plasma membrane"/>
    <property type="evidence" value="ECO:0007669"/>
    <property type="project" value="UniProtKB-SubCell"/>
</dbReference>